<comment type="caution">
    <text evidence="2">The sequence shown here is derived from an EMBL/GenBank/DDBJ whole genome shotgun (WGS) entry which is preliminary data.</text>
</comment>
<keyword evidence="1" id="KW-1133">Transmembrane helix</keyword>
<dbReference type="EMBL" id="QUAJ01000026">
    <property type="protein sequence ID" value="REI40010.1"/>
    <property type="molecule type" value="Genomic_DNA"/>
</dbReference>
<feature type="transmembrane region" description="Helical" evidence="1">
    <location>
        <begin position="159"/>
        <end position="179"/>
    </location>
</feature>
<name>A0ABX9KEP1_9FUSO</name>
<proteinExistence type="predicted"/>
<sequence length="209" mass="24658">MEKYPKIKKRLEVGEKVRYIAYEKIKSKKREFNKIYFGSFPLAVVSLIITVYYSWLFFPIFMTFFMTFLCSHEFAQESIIFTNNSLLTLKKNNKINKILYSEIKKVVYNKTPKNPEFGNLILKGKENKLICSEIYFSKINLSNIIYKIGISKMGTTEKILTSIAYIGLIIWVFLALIAIIDFYVFMRLLFWILGILSMYRYITIKKGSK</sequence>
<evidence type="ECO:0000313" key="2">
    <source>
        <dbReference type="EMBL" id="REI40010.1"/>
    </source>
</evidence>
<dbReference type="Proteomes" id="UP000263486">
    <property type="component" value="Unassembled WGS sequence"/>
</dbReference>
<reference evidence="2 3" key="1">
    <citation type="submission" date="2018-08" db="EMBL/GenBank/DDBJ databases">
        <title>Draft genome sequence of Psychrilyobacter sp. strain SD5 isolated from Black Sea water.</title>
        <authorList>
            <person name="Yadav S."/>
            <person name="Villanueva L."/>
            <person name="Damste J.S.S."/>
        </authorList>
    </citation>
    <scope>NUCLEOTIDE SEQUENCE [LARGE SCALE GENOMIC DNA]</scope>
    <source>
        <strain evidence="2 3">SD5</strain>
    </source>
</reference>
<feature type="transmembrane region" description="Helical" evidence="1">
    <location>
        <begin position="35"/>
        <end position="55"/>
    </location>
</feature>
<protein>
    <submittedName>
        <fullName evidence="2">Uncharacterized protein</fullName>
    </submittedName>
</protein>
<organism evidence="2 3">
    <name type="scientific">Psychrilyobacter piezotolerans</name>
    <dbReference type="NCBI Taxonomy" id="2293438"/>
    <lineage>
        <taxon>Bacteria</taxon>
        <taxon>Fusobacteriati</taxon>
        <taxon>Fusobacteriota</taxon>
        <taxon>Fusobacteriia</taxon>
        <taxon>Fusobacteriales</taxon>
        <taxon>Fusobacteriaceae</taxon>
        <taxon>Psychrilyobacter</taxon>
    </lineage>
</organism>
<evidence type="ECO:0000313" key="3">
    <source>
        <dbReference type="Proteomes" id="UP000263486"/>
    </source>
</evidence>
<keyword evidence="3" id="KW-1185">Reference proteome</keyword>
<evidence type="ECO:0000256" key="1">
    <source>
        <dbReference type="SAM" id="Phobius"/>
    </source>
</evidence>
<keyword evidence="1" id="KW-0812">Transmembrane</keyword>
<keyword evidence="1" id="KW-0472">Membrane</keyword>
<feature type="transmembrane region" description="Helical" evidence="1">
    <location>
        <begin position="185"/>
        <end position="202"/>
    </location>
</feature>
<gene>
    <name evidence="2" type="ORF">DYH56_12600</name>
</gene>
<accession>A0ABX9KEP1</accession>